<gene>
    <name evidence="2" type="ORF">FPZ12_014385</name>
</gene>
<organism evidence="2 3">
    <name type="scientific">Amycolatopsis acidicola</name>
    <dbReference type="NCBI Taxonomy" id="2596893"/>
    <lineage>
        <taxon>Bacteria</taxon>
        <taxon>Bacillati</taxon>
        <taxon>Actinomycetota</taxon>
        <taxon>Actinomycetes</taxon>
        <taxon>Pseudonocardiales</taxon>
        <taxon>Pseudonocardiaceae</taxon>
        <taxon>Amycolatopsis</taxon>
    </lineage>
</organism>
<feature type="domain" description="Peptidase M14" evidence="1">
    <location>
        <begin position="36"/>
        <end position="125"/>
    </location>
</feature>
<evidence type="ECO:0000313" key="2">
    <source>
        <dbReference type="EMBL" id="KAA9161332.1"/>
    </source>
</evidence>
<dbReference type="SUPFAM" id="SSF53187">
    <property type="entry name" value="Zn-dependent exopeptidases"/>
    <property type="match status" value="1"/>
</dbReference>
<dbReference type="InterPro" id="IPR000834">
    <property type="entry name" value="Peptidase_M14"/>
</dbReference>
<dbReference type="Proteomes" id="UP000319769">
    <property type="component" value="Unassembled WGS sequence"/>
</dbReference>
<protein>
    <submittedName>
        <fullName evidence="2">Murein peptide amidase A</fullName>
    </submittedName>
</protein>
<evidence type="ECO:0000259" key="1">
    <source>
        <dbReference type="Pfam" id="PF00246"/>
    </source>
</evidence>
<sequence length="456" mass="49552">MISWGTEAAVELGEIVRYLDGIPEFAQLCTVDEQNAAVDALAAEFPAARLRRIGTSRLGEPLRLLSIGAGPDHALVVGGPHPNEPIGLLTVLVLARLVAGDPRLRDGVTWDFVPCIDPDGTRMNEGWFTGPHTIRRYHEGFYRPATADQPEWTFPVTDERAWFDRMLPETQALARVIDELRPKFQYSLHNTDFGGVFFILAPEPPGTAEDLATVAAAGRVPLALGPIDTLGWESPGPGVYLMPPAESVIEASARGVGAVEARHGGSSTHYASRHGTTTLITEVPFWRVPQAADARDSGQPYDEVLQRTAGEMRADEAKLAELARWVQPELCVPSPVLRAVRDFLVYPVSMAATHDLVAKAVTGRNATVAEVFGAASVVHMLRMRAASVLRRQLALELAAGNHTPLLREGYREIDRLFGAWCESAAAEFSEEPYPLRDLVGVQVTAALAVVRRLGLV</sequence>
<dbReference type="Gene3D" id="3.40.630.10">
    <property type="entry name" value="Zn peptidases"/>
    <property type="match status" value="1"/>
</dbReference>
<name>A0A5N0V9W8_9PSEU</name>
<dbReference type="EMBL" id="VMNW02000017">
    <property type="protein sequence ID" value="KAA9161332.1"/>
    <property type="molecule type" value="Genomic_DNA"/>
</dbReference>
<comment type="caution">
    <text evidence="2">The sequence shown here is derived from an EMBL/GenBank/DDBJ whole genome shotgun (WGS) entry which is preliminary data.</text>
</comment>
<keyword evidence="3" id="KW-1185">Reference proteome</keyword>
<dbReference type="OrthoDB" id="4499135at2"/>
<dbReference type="GO" id="GO:0006508">
    <property type="term" value="P:proteolysis"/>
    <property type="evidence" value="ECO:0007669"/>
    <property type="project" value="InterPro"/>
</dbReference>
<dbReference type="AlphaFoldDB" id="A0A5N0V9W8"/>
<accession>A0A5N0V9W8</accession>
<dbReference type="Pfam" id="PF00246">
    <property type="entry name" value="Peptidase_M14"/>
    <property type="match status" value="1"/>
</dbReference>
<dbReference type="GO" id="GO:0004181">
    <property type="term" value="F:metallocarboxypeptidase activity"/>
    <property type="evidence" value="ECO:0007669"/>
    <property type="project" value="InterPro"/>
</dbReference>
<evidence type="ECO:0000313" key="3">
    <source>
        <dbReference type="Proteomes" id="UP000319769"/>
    </source>
</evidence>
<proteinExistence type="predicted"/>
<dbReference type="GO" id="GO:0008270">
    <property type="term" value="F:zinc ion binding"/>
    <property type="evidence" value="ECO:0007669"/>
    <property type="project" value="InterPro"/>
</dbReference>
<reference evidence="2" key="1">
    <citation type="submission" date="2019-09" db="EMBL/GenBank/DDBJ databases">
        <authorList>
            <person name="Teo W.F.A."/>
            <person name="Duangmal K."/>
        </authorList>
    </citation>
    <scope>NUCLEOTIDE SEQUENCE [LARGE SCALE GENOMIC DNA]</scope>
    <source>
        <strain evidence="2">K81G1</strain>
    </source>
</reference>